<dbReference type="OrthoDB" id="9799209at2"/>
<dbReference type="InterPro" id="IPR011014">
    <property type="entry name" value="MscS_channel_TM-2"/>
</dbReference>
<evidence type="ECO:0000256" key="3">
    <source>
        <dbReference type="ARBA" id="ARBA00022475"/>
    </source>
</evidence>
<dbReference type="InterPro" id="IPR049278">
    <property type="entry name" value="MS_channel_C"/>
</dbReference>
<evidence type="ECO:0000256" key="4">
    <source>
        <dbReference type="ARBA" id="ARBA00022692"/>
    </source>
</evidence>
<name>A0A7U6JJ28_9GAMM</name>
<comment type="subcellular location">
    <subcellularLocation>
        <location evidence="1">Cell membrane</location>
        <topology evidence="1">Multi-pass membrane protein</topology>
    </subcellularLocation>
</comment>
<dbReference type="SUPFAM" id="SSF82861">
    <property type="entry name" value="Mechanosensitive channel protein MscS (YggB), transmembrane region"/>
    <property type="match status" value="1"/>
</dbReference>
<feature type="transmembrane region" description="Helical" evidence="8">
    <location>
        <begin position="738"/>
        <end position="758"/>
    </location>
</feature>
<feature type="transmembrane region" description="Helical" evidence="8">
    <location>
        <begin position="709"/>
        <end position="732"/>
    </location>
</feature>
<feature type="domain" description="Mechanosensitive ion channel transmembrane helices 2/3" evidence="13">
    <location>
        <begin position="914"/>
        <end position="951"/>
    </location>
</feature>
<dbReference type="EMBL" id="AP012273">
    <property type="protein sequence ID" value="BAO45323.1"/>
    <property type="molecule type" value="Genomic_DNA"/>
</dbReference>
<feature type="domain" description="Mechanosensitive ion channel inner membrane" evidence="10">
    <location>
        <begin position="514"/>
        <end position="849"/>
    </location>
</feature>
<keyword evidence="5 8" id="KW-1133">Transmembrane helix</keyword>
<evidence type="ECO:0000259" key="11">
    <source>
        <dbReference type="Pfam" id="PF12795"/>
    </source>
</evidence>
<keyword evidence="3" id="KW-1003">Cell membrane</keyword>
<dbReference type="SUPFAM" id="SSF50182">
    <property type="entry name" value="Sm-like ribonucleoproteins"/>
    <property type="match status" value="1"/>
</dbReference>
<keyword evidence="6 8" id="KW-0472">Membrane</keyword>
<evidence type="ECO:0000256" key="7">
    <source>
        <dbReference type="SAM" id="Coils"/>
    </source>
</evidence>
<dbReference type="Pfam" id="PF12794">
    <property type="entry name" value="MscS_TM"/>
    <property type="match status" value="1"/>
</dbReference>
<feature type="transmembrane region" description="Helical" evidence="8">
    <location>
        <begin position="635"/>
        <end position="656"/>
    </location>
</feature>
<dbReference type="Gene3D" id="2.30.30.60">
    <property type="match status" value="1"/>
</dbReference>
<dbReference type="SUPFAM" id="SSF82689">
    <property type="entry name" value="Mechanosensitive channel protein MscS (YggB), C-terminal domain"/>
    <property type="match status" value="1"/>
</dbReference>
<organism evidence="14 15">
    <name type="scientific">Thiolapillus brandeum</name>
    <dbReference type="NCBI Taxonomy" id="1076588"/>
    <lineage>
        <taxon>Bacteria</taxon>
        <taxon>Pseudomonadati</taxon>
        <taxon>Pseudomonadota</taxon>
        <taxon>Gammaproteobacteria</taxon>
        <taxon>Chromatiales</taxon>
        <taxon>Sedimenticolaceae</taxon>
        <taxon>Thiolapillus</taxon>
    </lineage>
</organism>
<feature type="domain" description="Mechanosensitive ion channel MscS C-terminal" evidence="12">
    <location>
        <begin position="1027"/>
        <end position="1109"/>
    </location>
</feature>
<dbReference type="InterPro" id="IPR052702">
    <property type="entry name" value="MscS-like_channel"/>
</dbReference>
<feature type="transmembrane region" description="Helical" evidence="8">
    <location>
        <begin position="668"/>
        <end position="688"/>
    </location>
</feature>
<feature type="transmembrane region" description="Helical" evidence="8">
    <location>
        <begin position="906"/>
        <end position="925"/>
    </location>
</feature>
<keyword evidence="4 8" id="KW-0812">Transmembrane</keyword>
<evidence type="ECO:0000256" key="1">
    <source>
        <dbReference type="ARBA" id="ARBA00004651"/>
    </source>
</evidence>
<dbReference type="InterPro" id="IPR023408">
    <property type="entry name" value="MscS_beta-dom_sf"/>
</dbReference>
<feature type="coiled-coil region" evidence="7">
    <location>
        <begin position="287"/>
        <end position="328"/>
    </location>
</feature>
<dbReference type="AlphaFoldDB" id="A0A7U6JJ28"/>
<feature type="transmembrane region" description="Helical" evidence="8">
    <location>
        <begin position="937"/>
        <end position="965"/>
    </location>
</feature>
<dbReference type="InterPro" id="IPR010920">
    <property type="entry name" value="LSM_dom_sf"/>
</dbReference>
<reference evidence="14 15" key="1">
    <citation type="journal article" date="2014" name="PLoS ONE">
        <title>Physiological and genomic features of a novel sulfur-oxidizing gammaproteobacterium belonging to a previously uncultivated symbiotic lineage isolated from a hydrothermal vent.</title>
        <authorList>
            <person name="Nunoura T."/>
            <person name="Takaki Y."/>
            <person name="Kazama H."/>
            <person name="Kakuta J."/>
            <person name="Shimamura S."/>
            <person name="Makita H."/>
            <person name="Hirai M."/>
            <person name="Miyazaki M."/>
            <person name="Takai K."/>
        </authorList>
    </citation>
    <scope>NUCLEOTIDE SEQUENCE [LARGE SCALE GENOMIC DNA]</scope>
    <source>
        <strain evidence="14 15">Hiromi1</strain>
    </source>
</reference>
<accession>A0A7U6JJ28</accession>
<protein>
    <submittedName>
        <fullName evidence="14">Potassium efflux system protein KefA</fullName>
    </submittedName>
</protein>
<evidence type="ECO:0000313" key="14">
    <source>
        <dbReference type="EMBL" id="BAO45323.1"/>
    </source>
</evidence>
<dbReference type="Pfam" id="PF21088">
    <property type="entry name" value="MS_channel_1st"/>
    <property type="match status" value="1"/>
</dbReference>
<dbReference type="PANTHER" id="PTHR30347:SF1">
    <property type="entry name" value="MECHANOSENSITIVE CHANNEL MSCK"/>
    <property type="match status" value="1"/>
</dbReference>
<feature type="transmembrane region" description="Helical" evidence="8">
    <location>
        <begin position="869"/>
        <end position="894"/>
    </location>
</feature>
<dbReference type="InterPro" id="IPR006686">
    <property type="entry name" value="MscS_channel_CS"/>
</dbReference>
<dbReference type="GO" id="GO:0005886">
    <property type="term" value="C:plasma membrane"/>
    <property type="evidence" value="ECO:0007669"/>
    <property type="project" value="UniProtKB-SubCell"/>
</dbReference>
<comment type="similarity">
    <text evidence="2">Belongs to the MscS (TC 1.A.23) family.</text>
</comment>
<evidence type="ECO:0000313" key="15">
    <source>
        <dbReference type="Proteomes" id="UP000031631"/>
    </source>
</evidence>
<feature type="transmembrane region" description="Helical" evidence="8">
    <location>
        <begin position="551"/>
        <end position="574"/>
    </location>
</feature>
<evidence type="ECO:0000256" key="2">
    <source>
        <dbReference type="ARBA" id="ARBA00008017"/>
    </source>
</evidence>
<sequence length="1131" mass="127841">MVTLSQLVSPDDDMPLNFMRFIQYLLLAAMATMVSAKTISNSPLTVSREQLDTAMADVESSSDLTDEKRKKILAIYKEAQDWLARYNKYRDKAQEYLASRTEAPRQSDALQEQLKAQKEKVLDVSGFKKKSLQELEQLLETEKAAYTAKETRVETLSQAVADETGRPDMARRELADITRQLDELKQGFPKEAKPNAEAQAQWWRDKATMQALKAKADMLEQEILSQPARLKLLHAKLDLARAEADGLFRKIDALKDFINQQRKKEAEQVSRSEDAAELKVAQEYPALKSLARDNAILAEELKEMTQTLEEASKKDNGLQEKIKQMEAEYLSTKRKVEIAGLREALGQVLLERRKSLPDPRSYKKKEARIRKEITETGLRLIRHKEKLRKLENQPPSLEQLDPGISDQEKKALEKPFQELMERKKALLQRIIATDEAYLRVLSEHGVLLRRALTRLRDYDDFLAGHLLWVRNTPVISLGDLKKIPAELNELMDVQAWIHMWKALARQLIEPVPALLLLLLVIVHVAGRRWLKKALVMAGPRSGKPASGSFTATLKAMLISFLLPVSSILLLVFLTWQLTLVSTDVPEYADALVRALRNITLPLYSLLVMRAMIRPQGLLDQHFHWRRSSVSQLRRAVNWLLVTFVPTNVLIILIVNLAEEGLAGVTLKLMFAAAVLFVSVFIYMVFQPHRGTVAGFLERNSRGFLYRFRWLWFSLLLSVPLGLMLLSFLGYVYTAGTLLHYLINTLWLLAGLILVQQLMEHWLLLSRRRIAYQAALERRQAMKERKEAGEESPESMDGDVPEPKVDLVALSKESRKLLNASMLIAGAVGIWLIWSQVMPALGILDTVPLWQRSVTVDGVVTKVPVTMGDVMLVIAIAVATLVAARNLPSLLEIILLQYFNISAGSRYAARTLSGYVIVAVGLVLVFQAMGGDWAQIQWLVAALSVGIGFGLQEIVANFISGLIILFERPIRVGDYVTVGDTDGTVTRIQIRATTILTRDRKELLVPNKEFITGRLLNWSLSDSTTRLKLVVGIPYGADVKLASKLMAEAAQEHARVQQEPRPFVYFESFGDSALMLELRCVIDNVDYRITTLSELHHAIDAKFREAGMEIPFPQQDVHLDVRMPLEVKLQPE</sequence>
<evidence type="ECO:0000259" key="12">
    <source>
        <dbReference type="Pfam" id="PF21082"/>
    </source>
</evidence>
<evidence type="ECO:0000259" key="9">
    <source>
        <dbReference type="Pfam" id="PF00924"/>
    </source>
</evidence>
<dbReference type="InterPro" id="IPR024393">
    <property type="entry name" value="MscS_porin"/>
</dbReference>
<dbReference type="PANTHER" id="PTHR30347">
    <property type="entry name" value="POTASSIUM CHANNEL RELATED"/>
    <property type="match status" value="1"/>
</dbReference>
<dbReference type="Pfam" id="PF00924">
    <property type="entry name" value="MS_channel_2nd"/>
    <property type="match status" value="1"/>
</dbReference>
<evidence type="ECO:0000256" key="6">
    <source>
        <dbReference type="ARBA" id="ARBA00023136"/>
    </source>
</evidence>
<dbReference type="GO" id="GO:0008381">
    <property type="term" value="F:mechanosensitive monoatomic ion channel activity"/>
    <property type="evidence" value="ECO:0007669"/>
    <property type="project" value="UniProtKB-ARBA"/>
</dbReference>
<evidence type="ECO:0000256" key="8">
    <source>
        <dbReference type="SAM" id="Phobius"/>
    </source>
</evidence>
<dbReference type="Proteomes" id="UP000031631">
    <property type="component" value="Chromosome"/>
</dbReference>
<dbReference type="Gene3D" id="1.10.287.1260">
    <property type="match status" value="1"/>
</dbReference>
<proteinExistence type="inferred from homology"/>
<keyword evidence="7" id="KW-0175">Coiled coil</keyword>
<keyword evidence="15" id="KW-1185">Reference proteome</keyword>
<dbReference type="InterPro" id="IPR011066">
    <property type="entry name" value="MscS_channel_C_sf"/>
</dbReference>
<feature type="transmembrane region" description="Helical" evidence="8">
    <location>
        <begin position="511"/>
        <end position="530"/>
    </location>
</feature>
<feature type="transmembrane region" description="Helical" evidence="8">
    <location>
        <begin position="594"/>
        <end position="612"/>
    </location>
</feature>
<dbReference type="Gene3D" id="3.30.70.100">
    <property type="match status" value="1"/>
</dbReference>
<feature type="domain" description="Mechanosensitive ion channel MscS" evidence="9">
    <location>
        <begin position="953"/>
        <end position="1018"/>
    </location>
</feature>
<dbReference type="InterPro" id="IPR049142">
    <property type="entry name" value="MS_channel_1st"/>
</dbReference>
<dbReference type="Pfam" id="PF21082">
    <property type="entry name" value="MS_channel_3rd"/>
    <property type="match status" value="1"/>
</dbReference>
<dbReference type="KEGG" id="tbn:TBH_C2414"/>
<dbReference type="Pfam" id="PF12795">
    <property type="entry name" value="MscS_porin"/>
    <property type="match status" value="1"/>
</dbReference>
<feature type="transmembrane region" description="Helical" evidence="8">
    <location>
        <begin position="816"/>
        <end position="833"/>
    </location>
</feature>
<evidence type="ECO:0000259" key="13">
    <source>
        <dbReference type="Pfam" id="PF21088"/>
    </source>
</evidence>
<feature type="domain" description="Mechanosensitive ion channel MscS porin" evidence="11">
    <location>
        <begin position="57"/>
        <end position="288"/>
    </location>
</feature>
<gene>
    <name evidence="14" type="ORF">TBH_C2414</name>
</gene>
<dbReference type="InterPro" id="IPR006685">
    <property type="entry name" value="MscS_channel_2nd"/>
</dbReference>
<evidence type="ECO:0000259" key="10">
    <source>
        <dbReference type="Pfam" id="PF12794"/>
    </source>
</evidence>
<evidence type="ECO:0000256" key="5">
    <source>
        <dbReference type="ARBA" id="ARBA00022989"/>
    </source>
</evidence>
<dbReference type="PROSITE" id="PS01246">
    <property type="entry name" value="UPF0003"/>
    <property type="match status" value="1"/>
</dbReference>
<dbReference type="InterPro" id="IPR025692">
    <property type="entry name" value="MscS_IM_dom1"/>
</dbReference>